<organism evidence="1">
    <name type="scientific">Brassica napus</name>
    <name type="common">Rape</name>
    <dbReference type="NCBI Taxonomy" id="3708"/>
    <lineage>
        <taxon>Eukaryota</taxon>
        <taxon>Viridiplantae</taxon>
        <taxon>Streptophyta</taxon>
        <taxon>Embryophyta</taxon>
        <taxon>Tracheophyta</taxon>
        <taxon>Spermatophyta</taxon>
        <taxon>Magnoliopsida</taxon>
        <taxon>eudicotyledons</taxon>
        <taxon>Gunneridae</taxon>
        <taxon>Pentapetalae</taxon>
        <taxon>rosids</taxon>
        <taxon>malvids</taxon>
        <taxon>Brassicales</taxon>
        <taxon>Brassicaceae</taxon>
        <taxon>Brassiceae</taxon>
        <taxon>Brassica</taxon>
    </lineage>
</organism>
<dbReference type="EMBL" id="HG994373">
    <property type="protein sequence ID" value="CAF1788469.1"/>
    <property type="molecule type" value="Genomic_DNA"/>
</dbReference>
<accession>A0A816J694</accession>
<sequence>MIRIPEDTKSGDNNPWRKVTVKVKNSLSSKQMKQVIDELDRAVMKMKKGEVALSGEASASFELGRNKSYCGALGSFRGFSWRHLLRKLVLR</sequence>
<dbReference type="Proteomes" id="UP001295469">
    <property type="component" value="Chromosome C09"/>
</dbReference>
<name>A0A816J694_BRANA</name>
<gene>
    <name evidence="1" type="ORF">DARMORV10_C09P67910.1</name>
</gene>
<protein>
    <submittedName>
        <fullName evidence="1">(rape) hypothetical protein</fullName>
    </submittedName>
</protein>
<evidence type="ECO:0000313" key="1">
    <source>
        <dbReference type="EMBL" id="CAF1788469.1"/>
    </source>
</evidence>
<dbReference type="AlphaFoldDB" id="A0A816J694"/>
<proteinExistence type="predicted"/>
<reference evidence="1" key="1">
    <citation type="submission" date="2021-01" db="EMBL/GenBank/DDBJ databases">
        <authorList>
            <consortium name="Genoscope - CEA"/>
            <person name="William W."/>
        </authorList>
    </citation>
    <scope>NUCLEOTIDE SEQUENCE</scope>
</reference>